<proteinExistence type="inferred from homology"/>
<dbReference type="SUPFAM" id="SSF81301">
    <property type="entry name" value="Nucleotidyltransferase"/>
    <property type="match status" value="1"/>
</dbReference>
<dbReference type="Pfam" id="PF03828">
    <property type="entry name" value="PAP_assoc"/>
    <property type="match status" value="1"/>
</dbReference>
<evidence type="ECO:0000256" key="4">
    <source>
        <dbReference type="ARBA" id="ARBA00022842"/>
    </source>
</evidence>
<dbReference type="InterPro" id="IPR002058">
    <property type="entry name" value="PAP_assoc"/>
</dbReference>
<feature type="region of interest" description="Disordered" evidence="5">
    <location>
        <begin position="12"/>
        <end position="307"/>
    </location>
</feature>
<comment type="similarity">
    <text evidence="1">Belongs to the DNA polymerase type-B-like family.</text>
</comment>
<keyword evidence="3" id="KW-0479">Metal-binding</keyword>
<feature type="region of interest" description="Disordered" evidence="5">
    <location>
        <begin position="339"/>
        <end position="394"/>
    </location>
</feature>
<feature type="compositionally biased region" description="Basic and acidic residues" evidence="5">
    <location>
        <begin position="153"/>
        <end position="163"/>
    </location>
</feature>
<evidence type="ECO:0000256" key="2">
    <source>
        <dbReference type="ARBA" id="ARBA00012388"/>
    </source>
</evidence>
<dbReference type="PANTHER" id="PTHR23092">
    <property type="entry name" value="POLY(A) RNA POLYMERASE"/>
    <property type="match status" value="1"/>
</dbReference>
<comment type="caution">
    <text evidence="8">The sequence shown here is derived from an EMBL/GenBank/DDBJ whole genome shotgun (WGS) entry which is preliminary data.</text>
</comment>
<gene>
    <name evidence="8" type="ORF">PG997_014965</name>
</gene>
<keyword evidence="4" id="KW-0460">Magnesium</keyword>
<feature type="region of interest" description="Disordered" evidence="5">
    <location>
        <begin position="849"/>
        <end position="877"/>
    </location>
</feature>
<sequence length="877" mass="97750">MNERWLHSIYTIPPFPFPTTTTLPQRDIVSSAEMSRYRPSSGQPPPPPPPPTSQGYGGAGGYGYHQPPPPPPPNGGDRYAPSHNSDPRVFRGGFSDLRRDTRSRDPRDDYRRDQRDDYRPPQGDFDFRVDRPSGVQESFESYRPSYDSGRNGGRADRNDRRYPSDNYRSQRNGISSGGRPPAPRGTRYDRGGRGGNRGRGGSQRWAPKKAAERELLVERHDQDVEEMLGDANGRATYRDVDELSDSDEAAMEISDDSDAESQEPVAKRARVSVPTSAAEEAAPRWSNPDPYTALPPPDETTRKKKDVVQLIRKARVEADSKKSTAPSEAADFISCDFSDGEDEKANTGSNLPAQSRRADNRPESSSSSGPTNVTPAVAEPQSMASSSNLAISSLPPHLRGHPAIAQIPPHLRNNPLAVAAAVGYDNQTQPKHDAIAAASHVGQNLPRRNAQATPVDLTPSTALGSRKRTFDDRIKRPHAPLKKVTKMKTDGNIISEYYAVAEHDACPWAEVDHSQTASMSVRLHKELVDFHEYVKPRDFEQRVREEVVNRLNHLVKFKWNDACIRAFGSFMSGLYLPTADMDLVICSQSFLKTGVAKYNSKNKLWQMSRFLEGRRVAYMNEIEVVAGAKVPLLKYCDSWTGLKIDVSLEKYDGIRAIKTFTDWKEQYPAMPILVAVIKQFLCMRGLNEPVNGGIGGFSVICMVVHLLNQMPQVQSGSMIPEHHLGECFMEFLDYYGNRFNYEVTAICMNPPREVAKNEVSDLVYRNMDRLSIIDPNNPANDISGGSSNFPVIRRHFKVAYETLQERMAELPRSNGDPKAQVHGYSTILAPIFAGNYESFERQRGFLQGLDEDMNAPPPPPSRRPAIGPHGIDYNSVE</sequence>
<feature type="region of interest" description="Disordered" evidence="5">
    <location>
        <begin position="315"/>
        <end position="334"/>
    </location>
</feature>
<feature type="compositionally biased region" description="Acidic residues" evidence="5">
    <location>
        <begin position="242"/>
        <end position="261"/>
    </location>
</feature>
<evidence type="ECO:0000313" key="8">
    <source>
        <dbReference type="EMBL" id="KAK8062868.1"/>
    </source>
</evidence>
<dbReference type="Proteomes" id="UP001433268">
    <property type="component" value="Unassembled WGS sequence"/>
</dbReference>
<protein>
    <recommendedName>
        <fullName evidence="2">polynucleotide adenylyltransferase</fullName>
        <ecNumber evidence="2">2.7.7.19</ecNumber>
    </recommendedName>
</protein>
<dbReference type="GeneID" id="92052339"/>
<evidence type="ECO:0000256" key="5">
    <source>
        <dbReference type="SAM" id="MobiDB-lite"/>
    </source>
</evidence>
<feature type="compositionally biased region" description="Polar residues" evidence="5">
    <location>
        <begin position="363"/>
        <end position="374"/>
    </location>
</feature>
<dbReference type="SUPFAM" id="SSF81631">
    <property type="entry name" value="PAP/OAS1 substrate-binding domain"/>
    <property type="match status" value="1"/>
</dbReference>
<evidence type="ECO:0000256" key="3">
    <source>
        <dbReference type="ARBA" id="ARBA00022723"/>
    </source>
</evidence>
<dbReference type="InterPro" id="IPR045862">
    <property type="entry name" value="Trf4-like"/>
</dbReference>
<evidence type="ECO:0000256" key="1">
    <source>
        <dbReference type="ARBA" id="ARBA00008593"/>
    </source>
</evidence>
<feature type="compositionally biased region" description="Low complexity" evidence="5">
    <location>
        <begin position="382"/>
        <end position="394"/>
    </location>
</feature>
<dbReference type="PANTHER" id="PTHR23092:SF15">
    <property type="entry name" value="INACTIVE NON-CANONICAL POLY(A) RNA POLYMERASE PROTEIN TRF4-2-RELATED"/>
    <property type="match status" value="1"/>
</dbReference>
<evidence type="ECO:0000259" key="6">
    <source>
        <dbReference type="Pfam" id="PF03828"/>
    </source>
</evidence>
<dbReference type="InterPro" id="IPR054708">
    <property type="entry name" value="MTPAP-like_central"/>
</dbReference>
<dbReference type="InterPro" id="IPR043519">
    <property type="entry name" value="NT_sf"/>
</dbReference>
<dbReference type="Gene3D" id="3.30.460.10">
    <property type="entry name" value="Beta Polymerase, domain 2"/>
    <property type="match status" value="1"/>
</dbReference>
<dbReference type="CDD" id="cd05402">
    <property type="entry name" value="NT_PAP_TUTase"/>
    <property type="match status" value="1"/>
</dbReference>
<feature type="compositionally biased region" description="Pro residues" evidence="5">
    <location>
        <begin position="42"/>
        <end position="52"/>
    </location>
</feature>
<keyword evidence="9" id="KW-1185">Reference proteome</keyword>
<dbReference type="EMBL" id="JAQQWN010000010">
    <property type="protein sequence ID" value="KAK8062868.1"/>
    <property type="molecule type" value="Genomic_DNA"/>
</dbReference>
<feature type="domain" description="Poly(A) RNA polymerase mitochondrial-like central palm" evidence="7">
    <location>
        <begin position="523"/>
        <end position="656"/>
    </location>
</feature>
<reference evidence="8 9" key="1">
    <citation type="submission" date="2023-01" db="EMBL/GenBank/DDBJ databases">
        <title>Analysis of 21 Apiospora genomes using comparative genomics revels a genus with tremendous synthesis potential of carbohydrate active enzymes and secondary metabolites.</title>
        <authorList>
            <person name="Sorensen T."/>
        </authorList>
    </citation>
    <scope>NUCLEOTIDE SEQUENCE [LARGE SCALE GENOMIC DNA]</scope>
    <source>
        <strain evidence="8 9">CBS 114990</strain>
    </source>
</reference>
<dbReference type="EC" id="2.7.7.19" evidence="2"/>
<feature type="domain" description="PAP-associated" evidence="6">
    <location>
        <begin position="723"/>
        <end position="780"/>
    </location>
</feature>
<feature type="compositionally biased region" description="Basic and acidic residues" evidence="5">
    <location>
        <begin position="209"/>
        <end position="222"/>
    </location>
</feature>
<name>A0ABR1UYL6_9PEZI</name>
<dbReference type="RefSeq" id="XP_066661467.1">
    <property type="nucleotide sequence ID" value="XM_066819279.1"/>
</dbReference>
<dbReference type="Gene3D" id="1.10.1410.10">
    <property type="match status" value="1"/>
</dbReference>
<accession>A0ABR1UYL6</accession>
<dbReference type="Pfam" id="PF22600">
    <property type="entry name" value="MTPAP-like_central"/>
    <property type="match status" value="1"/>
</dbReference>
<organism evidence="8 9">
    <name type="scientific">Apiospora hydei</name>
    <dbReference type="NCBI Taxonomy" id="1337664"/>
    <lineage>
        <taxon>Eukaryota</taxon>
        <taxon>Fungi</taxon>
        <taxon>Dikarya</taxon>
        <taxon>Ascomycota</taxon>
        <taxon>Pezizomycotina</taxon>
        <taxon>Sordariomycetes</taxon>
        <taxon>Xylariomycetidae</taxon>
        <taxon>Amphisphaeriales</taxon>
        <taxon>Apiosporaceae</taxon>
        <taxon>Apiospora</taxon>
    </lineage>
</organism>
<evidence type="ECO:0000313" key="9">
    <source>
        <dbReference type="Proteomes" id="UP001433268"/>
    </source>
</evidence>
<feature type="compositionally biased region" description="Basic and acidic residues" evidence="5">
    <location>
        <begin position="96"/>
        <end position="131"/>
    </location>
</feature>
<evidence type="ECO:0000259" key="7">
    <source>
        <dbReference type="Pfam" id="PF22600"/>
    </source>
</evidence>